<feature type="transmembrane region" description="Helical" evidence="7">
    <location>
        <begin position="12"/>
        <end position="30"/>
    </location>
</feature>
<feature type="transmembrane region" description="Helical" evidence="7">
    <location>
        <begin position="195"/>
        <end position="215"/>
    </location>
</feature>
<dbReference type="InterPro" id="IPR000425">
    <property type="entry name" value="MIP"/>
</dbReference>
<evidence type="ECO:0000256" key="7">
    <source>
        <dbReference type="SAM" id="Phobius"/>
    </source>
</evidence>
<proteinExistence type="inferred from homology"/>
<evidence type="ECO:0000313" key="8">
    <source>
        <dbReference type="EMBL" id="MBB4052808.1"/>
    </source>
</evidence>
<dbReference type="SUPFAM" id="SSF81338">
    <property type="entry name" value="Aquaporin-like"/>
    <property type="match status" value="1"/>
</dbReference>
<dbReference type="GO" id="GO:0016020">
    <property type="term" value="C:membrane"/>
    <property type="evidence" value="ECO:0007669"/>
    <property type="project" value="UniProtKB-SubCell"/>
</dbReference>
<dbReference type="AlphaFoldDB" id="A0A7W6ING1"/>
<keyword evidence="2 6" id="KW-0813">Transport</keyword>
<evidence type="ECO:0000313" key="9">
    <source>
        <dbReference type="Proteomes" id="UP000547011"/>
    </source>
</evidence>
<dbReference type="RefSeq" id="WP_183311585.1">
    <property type="nucleotide sequence ID" value="NZ_JACIEW010000005.1"/>
</dbReference>
<dbReference type="Proteomes" id="UP000547011">
    <property type="component" value="Unassembled WGS sequence"/>
</dbReference>
<evidence type="ECO:0000256" key="5">
    <source>
        <dbReference type="ARBA" id="ARBA00023136"/>
    </source>
</evidence>
<comment type="subcellular location">
    <subcellularLocation>
        <location evidence="1">Membrane</location>
        <topology evidence="1">Multi-pass membrane protein</topology>
    </subcellularLocation>
</comment>
<name>A0A7W6ING1_9HYPH</name>
<gene>
    <name evidence="8" type="ORF">GGR20_002456</name>
</gene>
<dbReference type="Pfam" id="PF00230">
    <property type="entry name" value="MIP"/>
    <property type="match status" value="2"/>
</dbReference>
<keyword evidence="3 6" id="KW-0812">Transmembrane</keyword>
<keyword evidence="5 7" id="KW-0472">Membrane</keyword>
<dbReference type="InterPro" id="IPR023271">
    <property type="entry name" value="Aquaporin-like"/>
</dbReference>
<dbReference type="PANTHER" id="PTHR45724:SF13">
    <property type="entry name" value="AQUAPORIN NIP1-1-RELATED"/>
    <property type="match status" value="1"/>
</dbReference>
<evidence type="ECO:0000256" key="3">
    <source>
        <dbReference type="ARBA" id="ARBA00022692"/>
    </source>
</evidence>
<feature type="transmembrane region" description="Helical" evidence="7">
    <location>
        <begin position="155"/>
        <end position="175"/>
    </location>
</feature>
<dbReference type="InterPro" id="IPR034294">
    <property type="entry name" value="Aquaporin_transptr"/>
</dbReference>
<comment type="caution">
    <text evidence="8">The sequence shown here is derived from an EMBL/GenBank/DDBJ whole genome shotgun (WGS) entry which is preliminary data.</text>
</comment>
<dbReference type="GO" id="GO:0015267">
    <property type="term" value="F:channel activity"/>
    <property type="evidence" value="ECO:0007669"/>
    <property type="project" value="InterPro"/>
</dbReference>
<evidence type="ECO:0000256" key="4">
    <source>
        <dbReference type="ARBA" id="ARBA00022989"/>
    </source>
</evidence>
<dbReference type="PANTHER" id="PTHR45724">
    <property type="entry name" value="AQUAPORIN NIP2-1"/>
    <property type="match status" value="1"/>
</dbReference>
<organism evidence="8 9">
    <name type="scientific">Devosia subaequoris</name>
    <dbReference type="NCBI Taxonomy" id="395930"/>
    <lineage>
        <taxon>Bacteria</taxon>
        <taxon>Pseudomonadati</taxon>
        <taxon>Pseudomonadota</taxon>
        <taxon>Alphaproteobacteria</taxon>
        <taxon>Hyphomicrobiales</taxon>
        <taxon>Devosiaceae</taxon>
        <taxon>Devosia</taxon>
    </lineage>
</organism>
<dbReference type="PRINTS" id="PR00783">
    <property type="entry name" value="MINTRINSICP"/>
</dbReference>
<accession>A0A7W6ING1</accession>
<keyword evidence="9" id="KW-1185">Reference proteome</keyword>
<evidence type="ECO:0000256" key="1">
    <source>
        <dbReference type="ARBA" id="ARBA00004141"/>
    </source>
</evidence>
<evidence type="ECO:0000256" key="6">
    <source>
        <dbReference type="RuleBase" id="RU000477"/>
    </source>
</evidence>
<feature type="transmembrane region" description="Helical" evidence="7">
    <location>
        <begin position="125"/>
        <end position="143"/>
    </location>
</feature>
<comment type="similarity">
    <text evidence="6">Belongs to the MIP/aquaporin (TC 1.A.8) family.</text>
</comment>
<dbReference type="EMBL" id="JACIEW010000005">
    <property type="protein sequence ID" value="MBB4052808.1"/>
    <property type="molecule type" value="Genomic_DNA"/>
</dbReference>
<feature type="transmembrane region" description="Helical" evidence="7">
    <location>
        <begin position="85"/>
        <end position="105"/>
    </location>
</feature>
<reference evidence="8 9" key="1">
    <citation type="submission" date="2020-08" db="EMBL/GenBank/DDBJ databases">
        <title>Genomic Encyclopedia of Type Strains, Phase IV (KMG-IV): sequencing the most valuable type-strain genomes for metagenomic binning, comparative biology and taxonomic classification.</title>
        <authorList>
            <person name="Goeker M."/>
        </authorList>
    </citation>
    <scope>NUCLEOTIDE SEQUENCE [LARGE SCALE GENOMIC DNA]</scope>
    <source>
        <strain evidence="8 9">DSM 23447</strain>
    </source>
</reference>
<evidence type="ECO:0000256" key="2">
    <source>
        <dbReference type="ARBA" id="ARBA00022448"/>
    </source>
</evidence>
<dbReference type="Gene3D" id="1.20.1080.10">
    <property type="entry name" value="Glycerol uptake facilitator protein"/>
    <property type="match status" value="2"/>
</dbReference>
<protein>
    <submittedName>
        <fullName evidence="8">Glycerol uptake facilitator-like aquaporin</fullName>
    </submittedName>
</protein>
<feature type="transmembrane region" description="Helical" evidence="7">
    <location>
        <begin position="36"/>
        <end position="64"/>
    </location>
</feature>
<sequence>MTDRLRNLAAEALGTGILVATVVGSGIMAQRLTDDIALALLGNTIATGAILVVLIGVLGPISGAHFNPAVTLVMALRRQLSAADAGLYVVAQICGAMLGTLLAHLMFDLPLVSAYADPRNGASQWLSEAVATFGLVLTILVSLRYAPEQIAMRVGLYITAAYWFTASTSYANPAVTIGRALTASFAGIGPADVPGFIIAQILGALLAMALSAWLLRPQTERSA</sequence>
<keyword evidence="4 7" id="KW-1133">Transmembrane helix</keyword>